<feature type="compositionally biased region" description="Polar residues" evidence="1">
    <location>
        <begin position="282"/>
        <end position="319"/>
    </location>
</feature>
<evidence type="ECO:0000256" key="1">
    <source>
        <dbReference type="SAM" id="MobiDB-lite"/>
    </source>
</evidence>
<keyword evidence="2" id="KW-1133">Transmembrane helix</keyword>
<feature type="region of interest" description="Disordered" evidence="1">
    <location>
        <begin position="352"/>
        <end position="424"/>
    </location>
</feature>
<feature type="region of interest" description="Disordered" evidence="1">
    <location>
        <begin position="757"/>
        <end position="803"/>
    </location>
</feature>
<dbReference type="AlphaFoldDB" id="A0A084F1D6"/>
<evidence type="ECO:0000313" key="4">
    <source>
        <dbReference type="Proteomes" id="UP000028537"/>
    </source>
</evidence>
<comment type="caution">
    <text evidence="3">The sequence shown here is derived from an EMBL/GenBank/DDBJ whole genome shotgun (WGS) entry which is preliminary data.</text>
</comment>
<feature type="compositionally biased region" description="Basic and acidic residues" evidence="1">
    <location>
        <begin position="611"/>
        <end position="631"/>
    </location>
</feature>
<dbReference type="Proteomes" id="UP000028537">
    <property type="component" value="Unassembled WGS sequence"/>
</dbReference>
<feature type="region of interest" description="Disordered" evidence="1">
    <location>
        <begin position="450"/>
        <end position="494"/>
    </location>
</feature>
<feature type="region of interest" description="Disordered" evidence="1">
    <location>
        <begin position="675"/>
        <end position="713"/>
    </location>
</feature>
<evidence type="ECO:0000313" key="3">
    <source>
        <dbReference type="EMBL" id="KEZ24028.1"/>
    </source>
</evidence>
<sequence>MELLIQQKGDVNMKINKKKSVIIKATTSAGLISSVALGIGLGIGLNNRSQIYNSKQHSLEQSNQYLATGSKLIYVQLDKKQYANKRVIAVFLDKSQKEVKNYQIISFTNANGLASISTADLPNPGIYQLDHIIDPITNQKIITAKDLTDQQKQEIVKPIFVQLIPNELNKGLGTLIIGSNDHNFINHQIRVSLVSALDGKQVDIKGIVDQKGNIVANASSLIKTIEYQIIRVTLDEKIPTAIVNPYDLVNDGRINVQGNSRSEVEKDSVDRPILLKYEPKSKQNQQTSVIQDKSSSLELDSPEVGSSNSQAINDHSGSNVNSELLVGKTNITQDTFSAELPSKVKDRDFVETEKVETVKPEKESDQEIADRIKLEKELEEARNKQQEKPEPKSSKPEEKEKAPEPKTADKTQEQSDEAIKLKIEEDAKSIIEAEIRRLEEEKQRLIQEVINRENAEKEAKRKAEEEAKRLEEERLKAEEEKRLAEQERIKKEQEEKERLEKIKKLQEEAKRQELELKQKIQEQEELQALEKEKERLRKEAEALAELLRKKEAEELAKKREQEELKKKEQEAILQAEERKRQEELRKAEEAARQKAQEELIAKQERIRIETERKKVEEQKRAEEERQRKETEAAAARVALERAVKDKEAQEAILRQQRAAKEKEALLKKQQLEREQKLREQKEQEEKRRQIALREQQEKEKKTNELNKKKETISDAISKLSELSKEEQDKFKILINQHNNIDNTKKLDELLAQAEEQNTKNLQARRKEELIARQKREEEDERKRREAELARQRQIAEEKKRQEELNRKLAEEKRILEEKEKLKRLEEERKQREIDAQRKKEAEEKARIQAIIQRINKAKEATRKHLADSFLTSNEKDRLKREIESLQSDHNKENEITKKLNDIKTEADKLAQENQNILKNKKYLSNYKLNDNKVLLSQQEYNSIKNRIDGIVGRNDADKAFNSISKINEEITNKNEQIANSIRVVDVRTYEIHKQIPANDRSTDSTKPLGNISGRVGGELEVELSRETQIPRIWVTIQTPFGDRLIELKRDARNGKKFKSNLADNLTPIQYKEHDKPTTYNIKNVSFYTDGKDKKYKFINTSESFVVPSLLAKYDNVNAYRVSGNTEIQFSLRFIDPSKYIRNELENKNATFAVFLSENGKITSYLFHKNNILSKLNITYHDNHYATVTFRIKLKDPNARVEIKGLSFLAKYEEDVAQWLATFTAVPADDRQRAVLRLLIDKLYDKRVQYTLDDHKNIYNILPHLPV</sequence>
<accession>A0A084F1D6</accession>
<dbReference type="eggNOG" id="ENOG5033P69">
    <property type="taxonomic scope" value="Bacteria"/>
</dbReference>
<reference evidence="3 4" key="1">
    <citation type="submission" date="2014-02" db="EMBL/GenBank/DDBJ databases">
        <title>Genome sequence of Ureaplasma diversum strain 246.</title>
        <authorList>
            <person name="Sirand-Pugnet P."/>
            <person name="Breton M."/>
            <person name="Dordet-Frisoni E."/>
            <person name="Baranowski E."/>
            <person name="Barre A."/>
            <person name="Couture C."/>
            <person name="Dupuy V."/>
            <person name="Gaurivaud P."/>
            <person name="Jacob D."/>
            <person name="Lemaitre C."/>
            <person name="Manso-Silvan L."/>
            <person name="Nikolski M."/>
            <person name="Nouvel L.-X."/>
            <person name="Poumarat F."/>
            <person name="Tardy F."/>
            <person name="Thebault P."/>
            <person name="Theil S."/>
            <person name="Citti C."/>
            <person name="Thiaucourt F."/>
            <person name="Blanchard A."/>
        </authorList>
    </citation>
    <scope>NUCLEOTIDE SEQUENCE [LARGE SCALE GENOMIC DNA]</scope>
    <source>
        <strain evidence="3 4">NCTC 246</strain>
    </source>
</reference>
<feature type="region of interest" description="Disordered" evidence="1">
    <location>
        <begin position="611"/>
        <end position="634"/>
    </location>
</feature>
<feature type="transmembrane region" description="Helical" evidence="2">
    <location>
        <begin position="21"/>
        <end position="45"/>
    </location>
</feature>
<keyword evidence="2" id="KW-0472">Membrane</keyword>
<feature type="compositionally biased region" description="Basic and acidic residues" evidence="1">
    <location>
        <begin position="694"/>
        <end position="712"/>
    </location>
</feature>
<feature type="region of interest" description="Disordered" evidence="1">
    <location>
        <begin position="280"/>
        <end position="319"/>
    </location>
</feature>
<keyword evidence="4" id="KW-1185">Reference proteome</keyword>
<feature type="compositionally biased region" description="Basic and acidic residues" evidence="1">
    <location>
        <begin position="764"/>
        <end position="803"/>
    </location>
</feature>
<protein>
    <submittedName>
        <fullName evidence="3">Uncharacterized protein</fullName>
    </submittedName>
</protein>
<organism evidence="3 4">
    <name type="scientific">Ureaplasma diversum NCTC 246</name>
    <dbReference type="NCBI Taxonomy" id="1188241"/>
    <lineage>
        <taxon>Bacteria</taxon>
        <taxon>Bacillati</taxon>
        <taxon>Mycoplasmatota</taxon>
        <taxon>Mycoplasmoidales</taxon>
        <taxon>Mycoplasmoidaceae</taxon>
        <taxon>Ureaplasma</taxon>
    </lineage>
</organism>
<dbReference type="EMBL" id="JFDP01000024">
    <property type="protein sequence ID" value="KEZ24028.1"/>
    <property type="molecule type" value="Genomic_DNA"/>
</dbReference>
<keyword evidence="2" id="KW-0812">Transmembrane</keyword>
<name>A0A084F1D6_9BACT</name>
<feature type="compositionally biased region" description="Basic and acidic residues" evidence="1">
    <location>
        <begin position="675"/>
        <end position="688"/>
    </location>
</feature>
<gene>
    <name evidence="3" type="ORF">UDIV_1600</name>
</gene>
<proteinExistence type="predicted"/>
<evidence type="ECO:0000256" key="2">
    <source>
        <dbReference type="SAM" id="Phobius"/>
    </source>
</evidence>